<evidence type="ECO:0000256" key="5">
    <source>
        <dbReference type="ARBA" id="ARBA00023014"/>
    </source>
</evidence>
<dbReference type="CDD" id="cd01335">
    <property type="entry name" value="Radical_SAM"/>
    <property type="match status" value="1"/>
</dbReference>
<dbReference type="InterPro" id="IPR007197">
    <property type="entry name" value="rSAM"/>
</dbReference>
<dbReference type="SMART" id="SM00729">
    <property type="entry name" value="Elp3"/>
    <property type="match status" value="1"/>
</dbReference>
<evidence type="ECO:0000256" key="2">
    <source>
        <dbReference type="ARBA" id="ARBA00022691"/>
    </source>
</evidence>
<protein>
    <submittedName>
        <fullName evidence="8">Uncharacterized protein</fullName>
    </submittedName>
</protein>
<keyword evidence="5" id="KW-0411">Iron-sulfur</keyword>
<reference evidence="8 9" key="1">
    <citation type="submission" date="2017-09" db="EMBL/GenBank/DDBJ databases">
        <title>Depth-based differentiation of microbial function through sediment-hosted aquifers and enrichment of novel symbionts in the deep terrestrial subsurface.</title>
        <authorList>
            <person name="Probst A.J."/>
            <person name="Ladd B."/>
            <person name="Jarett J.K."/>
            <person name="Geller-Mcgrath D.E."/>
            <person name="Sieber C.M."/>
            <person name="Emerson J.B."/>
            <person name="Anantharaman K."/>
            <person name="Thomas B.C."/>
            <person name="Malmstrom R."/>
            <person name="Stieglmeier M."/>
            <person name="Klingl A."/>
            <person name="Woyke T."/>
            <person name="Ryan C.M."/>
            <person name="Banfield J.F."/>
        </authorList>
    </citation>
    <scope>NUCLEOTIDE SEQUENCE [LARGE SCALE GENOMIC DNA]</scope>
    <source>
        <strain evidence="8">CG23_combo_of_CG06-09_8_20_14_all_41_10</strain>
    </source>
</reference>
<dbReference type="Pfam" id="PF02310">
    <property type="entry name" value="B12-binding"/>
    <property type="match status" value="1"/>
</dbReference>
<dbReference type="PROSITE" id="PS51918">
    <property type="entry name" value="RADICAL_SAM"/>
    <property type="match status" value="1"/>
</dbReference>
<comment type="cofactor">
    <cofactor evidence="1">
        <name>[4Fe-4S] cluster</name>
        <dbReference type="ChEBI" id="CHEBI:49883"/>
    </cofactor>
</comment>
<dbReference type="PROSITE" id="PS51332">
    <property type="entry name" value="B12_BINDING"/>
    <property type="match status" value="1"/>
</dbReference>
<dbReference type="InterPro" id="IPR023404">
    <property type="entry name" value="rSAM_horseshoe"/>
</dbReference>
<name>A0A2G9YKD8_9BACT</name>
<dbReference type="InterPro" id="IPR006158">
    <property type="entry name" value="Cobalamin-bd"/>
</dbReference>
<evidence type="ECO:0000313" key="8">
    <source>
        <dbReference type="EMBL" id="PIP19696.1"/>
    </source>
</evidence>
<dbReference type="InterPro" id="IPR051198">
    <property type="entry name" value="BchE-like"/>
</dbReference>
<evidence type="ECO:0000313" key="9">
    <source>
        <dbReference type="Proteomes" id="UP000231292"/>
    </source>
</evidence>
<evidence type="ECO:0000259" key="6">
    <source>
        <dbReference type="PROSITE" id="PS51332"/>
    </source>
</evidence>
<dbReference type="SFLD" id="SFLDG01082">
    <property type="entry name" value="B12-binding_domain_containing"/>
    <property type="match status" value="1"/>
</dbReference>
<dbReference type="PANTHER" id="PTHR43409">
    <property type="entry name" value="ANAEROBIC MAGNESIUM-PROTOPORPHYRIN IX MONOMETHYL ESTER CYCLASE-RELATED"/>
    <property type="match status" value="1"/>
</dbReference>
<sequence length="494" mass="56412">MKKLKEDLMKILFVMPKVGAWATHGIHRSPNQLYAHWAAYIRERGYTDVAVIDGKADQIPMEQLVEQVKLKAPDIVVMGEQLHGYGGYGVLRHFKDAAIGIKKALPKTKIILGGLWYSAMPVPTLEENPAVDFVVMGEEESFGDLIEAIDKNKPLKDVAGVTSRVDGQIVMGPHKPLMQDLDKLPLPAYDLFPMDKYVGHTYWKPFVDMVTSRGCPSACTFCYEWDQFDPRSPSDFLKWRAKSPERVMEELNLLHKKYGVKVVVIQDDNFNVDPKRVQKFCKLKKASNNPIKWVSLGRAIDWVNCESILPLMKENGLFMGVFGIEVTTQSELKKIAKGITIDQIKRTIEILRKNDIAIVADIMMGFDYDTEEIIKQRFEFTDQVDPDILWVGYVTPAPNSPMWRIALKKNWIDPKKVDFSQWDFLHPVIPTDHLTTEDLGRLGSWCMREFFSKPGRINRIMESNFDPLAKLCFKDVMDGINKWEAAATKGEVQI</sequence>
<dbReference type="SFLD" id="SFLDG01123">
    <property type="entry name" value="methyltransferase_(Class_B)"/>
    <property type="match status" value="1"/>
</dbReference>
<gene>
    <name evidence="8" type="ORF">COX41_01495</name>
</gene>
<dbReference type="InterPro" id="IPR058240">
    <property type="entry name" value="rSAM_sf"/>
</dbReference>
<keyword evidence="2" id="KW-0949">S-adenosyl-L-methionine</keyword>
<dbReference type="PANTHER" id="PTHR43409:SF16">
    <property type="entry name" value="SLR0320 PROTEIN"/>
    <property type="match status" value="1"/>
</dbReference>
<dbReference type="GO" id="GO:0051539">
    <property type="term" value="F:4 iron, 4 sulfur cluster binding"/>
    <property type="evidence" value="ECO:0007669"/>
    <property type="project" value="UniProtKB-KW"/>
</dbReference>
<dbReference type="GO" id="GO:0003824">
    <property type="term" value="F:catalytic activity"/>
    <property type="evidence" value="ECO:0007669"/>
    <property type="project" value="InterPro"/>
</dbReference>
<proteinExistence type="predicted"/>
<dbReference type="Proteomes" id="UP000231292">
    <property type="component" value="Unassembled WGS sequence"/>
</dbReference>
<dbReference type="InterPro" id="IPR006638">
    <property type="entry name" value="Elp3/MiaA/NifB-like_rSAM"/>
</dbReference>
<evidence type="ECO:0000256" key="3">
    <source>
        <dbReference type="ARBA" id="ARBA00022723"/>
    </source>
</evidence>
<dbReference type="GO" id="GO:0005829">
    <property type="term" value="C:cytosol"/>
    <property type="evidence" value="ECO:0007669"/>
    <property type="project" value="TreeGrafter"/>
</dbReference>
<accession>A0A2G9YKD8</accession>
<evidence type="ECO:0000256" key="4">
    <source>
        <dbReference type="ARBA" id="ARBA00023004"/>
    </source>
</evidence>
<dbReference type="Gene3D" id="3.40.50.280">
    <property type="entry name" value="Cobalamin-binding domain"/>
    <property type="match status" value="1"/>
</dbReference>
<evidence type="ECO:0000256" key="1">
    <source>
        <dbReference type="ARBA" id="ARBA00001966"/>
    </source>
</evidence>
<feature type="domain" description="Radical SAM core" evidence="7">
    <location>
        <begin position="201"/>
        <end position="432"/>
    </location>
</feature>
<dbReference type="GO" id="GO:0046872">
    <property type="term" value="F:metal ion binding"/>
    <property type="evidence" value="ECO:0007669"/>
    <property type="project" value="UniProtKB-KW"/>
</dbReference>
<dbReference type="InterPro" id="IPR034466">
    <property type="entry name" value="Methyltransferase_Class_B"/>
</dbReference>
<dbReference type="SUPFAM" id="SSF102114">
    <property type="entry name" value="Radical SAM enzymes"/>
    <property type="match status" value="1"/>
</dbReference>
<dbReference type="Pfam" id="PF04055">
    <property type="entry name" value="Radical_SAM"/>
    <property type="match status" value="1"/>
</dbReference>
<keyword evidence="3" id="KW-0479">Metal-binding</keyword>
<organism evidence="8 9">
    <name type="scientific">Candidatus Sherwoodlollariibacterium unditelluris</name>
    <dbReference type="NCBI Taxonomy" id="1974757"/>
    <lineage>
        <taxon>Bacteria</taxon>
        <taxon>Pseudomonadati</taxon>
        <taxon>Candidatus Omnitrophota</taxon>
        <taxon>Candidatus Sherwoodlollariibacterium</taxon>
    </lineage>
</organism>
<dbReference type="AlphaFoldDB" id="A0A2G9YKD8"/>
<dbReference type="EMBL" id="PCRK01000026">
    <property type="protein sequence ID" value="PIP19696.1"/>
    <property type="molecule type" value="Genomic_DNA"/>
</dbReference>
<dbReference type="SFLD" id="SFLDS00029">
    <property type="entry name" value="Radical_SAM"/>
    <property type="match status" value="1"/>
</dbReference>
<dbReference type="Gene3D" id="3.80.30.20">
    <property type="entry name" value="tm_1862 like domain"/>
    <property type="match status" value="1"/>
</dbReference>
<evidence type="ECO:0000259" key="7">
    <source>
        <dbReference type="PROSITE" id="PS51918"/>
    </source>
</evidence>
<feature type="domain" description="B12-binding" evidence="6">
    <location>
        <begin position="10"/>
        <end position="156"/>
    </location>
</feature>
<keyword evidence="4" id="KW-0408">Iron</keyword>
<dbReference type="GO" id="GO:0031419">
    <property type="term" value="F:cobalamin binding"/>
    <property type="evidence" value="ECO:0007669"/>
    <property type="project" value="InterPro"/>
</dbReference>
<comment type="caution">
    <text evidence="8">The sequence shown here is derived from an EMBL/GenBank/DDBJ whole genome shotgun (WGS) entry which is preliminary data.</text>
</comment>